<dbReference type="InterPro" id="IPR029071">
    <property type="entry name" value="Ubiquitin-like_domsf"/>
</dbReference>
<dbReference type="PANTHER" id="PTHR10621">
    <property type="entry name" value="UV EXCISION REPAIR PROTEIN RAD23"/>
    <property type="match status" value="1"/>
</dbReference>
<dbReference type="Gene3D" id="3.10.20.90">
    <property type="entry name" value="Phosphatidylinositol 3-kinase Catalytic Subunit, Chain A, domain 1"/>
    <property type="match status" value="2"/>
</dbReference>
<name>A0ABD3ILF2_EUCGL</name>
<dbReference type="EMBL" id="JBJKBG010000011">
    <property type="protein sequence ID" value="KAL3715246.1"/>
    <property type="molecule type" value="Genomic_DNA"/>
</dbReference>
<dbReference type="SUPFAM" id="SSF54236">
    <property type="entry name" value="Ubiquitin-like"/>
    <property type="match status" value="2"/>
</dbReference>
<accession>A0ABD3ILF2</accession>
<reference evidence="2 3" key="1">
    <citation type="submission" date="2024-11" db="EMBL/GenBank/DDBJ databases">
        <title>Chromosome-level genome assembly of Eucalyptus globulus Labill. provides insights into its genome evolution.</title>
        <authorList>
            <person name="Li X."/>
        </authorList>
    </citation>
    <scope>NUCLEOTIDE SEQUENCE [LARGE SCALE GENOMIC DNA]</scope>
    <source>
        <strain evidence="2">CL2024</strain>
        <tissue evidence="2">Fresh tender leaves</tissue>
    </source>
</reference>
<organism evidence="2 3">
    <name type="scientific">Eucalyptus globulus</name>
    <name type="common">Tasmanian blue gum</name>
    <dbReference type="NCBI Taxonomy" id="34317"/>
    <lineage>
        <taxon>Eukaryota</taxon>
        <taxon>Viridiplantae</taxon>
        <taxon>Streptophyta</taxon>
        <taxon>Embryophyta</taxon>
        <taxon>Tracheophyta</taxon>
        <taxon>Spermatophyta</taxon>
        <taxon>Magnoliopsida</taxon>
        <taxon>eudicotyledons</taxon>
        <taxon>Gunneridae</taxon>
        <taxon>Pentapetalae</taxon>
        <taxon>rosids</taxon>
        <taxon>malvids</taxon>
        <taxon>Myrtales</taxon>
        <taxon>Myrtaceae</taxon>
        <taxon>Myrtoideae</taxon>
        <taxon>Eucalypteae</taxon>
        <taxon>Eucalyptus</taxon>
    </lineage>
</organism>
<evidence type="ECO:0000313" key="2">
    <source>
        <dbReference type="EMBL" id="KAL3715246.1"/>
    </source>
</evidence>
<keyword evidence="3" id="KW-1185">Reference proteome</keyword>
<dbReference type="InterPro" id="IPR000626">
    <property type="entry name" value="Ubiquitin-like_dom"/>
</dbReference>
<dbReference type="PROSITE" id="PS50053">
    <property type="entry name" value="UBIQUITIN_2"/>
    <property type="match status" value="1"/>
</dbReference>
<comment type="caution">
    <text evidence="2">The sequence shown here is derived from an EMBL/GenBank/DDBJ whole genome shotgun (WGS) entry which is preliminary data.</text>
</comment>
<proteinExistence type="predicted"/>
<dbReference type="Proteomes" id="UP001634007">
    <property type="component" value="Unassembled WGS sequence"/>
</dbReference>
<feature type="domain" description="Ubiquitin-like" evidence="1">
    <location>
        <begin position="1"/>
        <end position="59"/>
    </location>
</feature>
<dbReference type="Pfam" id="PF00240">
    <property type="entry name" value="ubiquitin"/>
    <property type="match status" value="2"/>
</dbReference>
<sequence>MVLLCVAGGEITPLIEVFYFDTVLNLKEMIQDALGVEIGRQTLVYDERALLDDEEIRHCIFGQDPATVTLRVAPLPEGTKIAVQLESSLKQGSMRTRETDSVADLRNKIERRWGLRNCSISLFHLDIQMNEDLPLSAYYVVDGAKIDVQVTFLEEGR</sequence>
<dbReference type="AlphaFoldDB" id="A0ABD3ILF2"/>
<dbReference type="PANTHER" id="PTHR10621:SF63">
    <property type="entry name" value="UBIQUITIN-LIKE DOMAIN-CONTAINING PROTEIN"/>
    <property type="match status" value="1"/>
</dbReference>
<evidence type="ECO:0000259" key="1">
    <source>
        <dbReference type="PROSITE" id="PS50053"/>
    </source>
</evidence>
<evidence type="ECO:0000313" key="3">
    <source>
        <dbReference type="Proteomes" id="UP001634007"/>
    </source>
</evidence>
<dbReference type="CDD" id="cd17039">
    <property type="entry name" value="Ubl_ubiquitin_like"/>
    <property type="match status" value="2"/>
</dbReference>
<gene>
    <name evidence="2" type="ORF">ACJRO7_007044</name>
</gene>
<protein>
    <recommendedName>
        <fullName evidence="1">Ubiquitin-like domain-containing protein</fullName>
    </recommendedName>
</protein>